<feature type="region of interest" description="Disordered" evidence="10">
    <location>
        <begin position="606"/>
        <end position="735"/>
    </location>
</feature>
<dbReference type="InterPro" id="IPR027417">
    <property type="entry name" value="P-loop_NTPase"/>
</dbReference>
<dbReference type="Pfam" id="PF00270">
    <property type="entry name" value="DEAD"/>
    <property type="match status" value="1"/>
</dbReference>
<comment type="domain">
    <text evidence="9">The Q motif is unique to and characteristic of the DEAD box family of RNA helicases and controls ATP binding and hydrolysis.</text>
</comment>
<dbReference type="PROSITE" id="PS00039">
    <property type="entry name" value="DEAD_ATP_HELICASE"/>
    <property type="match status" value="1"/>
</dbReference>
<evidence type="ECO:0000256" key="8">
    <source>
        <dbReference type="ARBA" id="ARBA00023242"/>
    </source>
</evidence>
<dbReference type="EMBL" id="OB660767">
    <property type="protein sequence ID" value="CAD7226174.1"/>
    <property type="molecule type" value="Genomic_DNA"/>
</dbReference>
<comment type="similarity">
    <text evidence="9">Belongs to the DEAD box helicase family.</text>
</comment>
<organism evidence="11">
    <name type="scientific">Cyprideis torosa</name>
    <dbReference type="NCBI Taxonomy" id="163714"/>
    <lineage>
        <taxon>Eukaryota</taxon>
        <taxon>Metazoa</taxon>
        <taxon>Ecdysozoa</taxon>
        <taxon>Arthropoda</taxon>
        <taxon>Crustacea</taxon>
        <taxon>Oligostraca</taxon>
        <taxon>Ostracoda</taxon>
        <taxon>Podocopa</taxon>
        <taxon>Podocopida</taxon>
        <taxon>Cytherocopina</taxon>
        <taxon>Cytheroidea</taxon>
        <taxon>Cytherideidae</taxon>
        <taxon>Cyprideis</taxon>
    </lineage>
</organism>
<dbReference type="SUPFAM" id="SSF54160">
    <property type="entry name" value="Chromo domain-like"/>
    <property type="match status" value="4"/>
</dbReference>
<dbReference type="CDD" id="cd00024">
    <property type="entry name" value="CD_CSD"/>
    <property type="match status" value="1"/>
</dbReference>
<dbReference type="SMART" id="SM01178">
    <property type="entry name" value="DUF4217"/>
    <property type="match status" value="1"/>
</dbReference>
<dbReference type="CDD" id="cd18787">
    <property type="entry name" value="SF2_C_DEAD"/>
    <property type="match status" value="1"/>
</dbReference>
<evidence type="ECO:0000256" key="4">
    <source>
        <dbReference type="ARBA" id="ARBA00022801"/>
    </source>
</evidence>
<evidence type="ECO:0000256" key="7">
    <source>
        <dbReference type="ARBA" id="ARBA00022884"/>
    </source>
</evidence>
<dbReference type="InterPro" id="IPR014014">
    <property type="entry name" value="RNA_helicase_DEAD_Q_motif"/>
</dbReference>
<proteinExistence type="inferred from homology"/>
<keyword evidence="6 9" id="KW-0067">ATP-binding</keyword>
<comment type="subcellular location">
    <subcellularLocation>
        <location evidence="1">Nucleus</location>
    </subcellularLocation>
</comment>
<dbReference type="PROSITE" id="PS51192">
    <property type="entry name" value="HELICASE_ATP_BIND_1"/>
    <property type="match status" value="1"/>
</dbReference>
<dbReference type="Pfam" id="PF00385">
    <property type="entry name" value="Chromo"/>
    <property type="match status" value="1"/>
</dbReference>
<dbReference type="SMART" id="SM00490">
    <property type="entry name" value="HELICc"/>
    <property type="match status" value="1"/>
</dbReference>
<dbReference type="PANTHER" id="PTHR24031">
    <property type="entry name" value="RNA HELICASE"/>
    <property type="match status" value="1"/>
</dbReference>
<dbReference type="Gene3D" id="2.40.50.40">
    <property type="match status" value="4"/>
</dbReference>
<evidence type="ECO:0000256" key="9">
    <source>
        <dbReference type="RuleBase" id="RU365068"/>
    </source>
</evidence>
<dbReference type="GO" id="GO:0000792">
    <property type="term" value="C:heterochromatin"/>
    <property type="evidence" value="ECO:0007669"/>
    <property type="project" value="UniProtKB-ARBA"/>
</dbReference>
<comment type="catalytic activity">
    <reaction evidence="9">
        <text>ATP + H2O = ADP + phosphate + H(+)</text>
        <dbReference type="Rhea" id="RHEA:13065"/>
        <dbReference type="ChEBI" id="CHEBI:15377"/>
        <dbReference type="ChEBI" id="CHEBI:15378"/>
        <dbReference type="ChEBI" id="CHEBI:30616"/>
        <dbReference type="ChEBI" id="CHEBI:43474"/>
        <dbReference type="ChEBI" id="CHEBI:456216"/>
        <dbReference type="EC" id="3.6.4.13"/>
    </reaction>
</comment>
<dbReference type="Pfam" id="PF01393">
    <property type="entry name" value="Chromo_shadow"/>
    <property type="match status" value="2"/>
</dbReference>
<dbReference type="EC" id="3.6.4.13" evidence="9"/>
<dbReference type="InterPro" id="IPR008251">
    <property type="entry name" value="Chromo_shadow_dom"/>
</dbReference>
<evidence type="ECO:0000256" key="3">
    <source>
        <dbReference type="ARBA" id="ARBA00022741"/>
    </source>
</evidence>
<dbReference type="CDD" id="cd17941">
    <property type="entry name" value="DEADc_DDX10"/>
    <property type="match status" value="1"/>
</dbReference>
<dbReference type="Pfam" id="PF00271">
    <property type="entry name" value="Helicase_C"/>
    <property type="match status" value="1"/>
</dbReference>
<dbReference type="GO" id="GO:0003723">
    <property type="term" value="F:RNA binding"/>
    <property type="evidence" value="ECO:0007669"/>
    <property type="project" value="UniProtKB-UniRule"/>
</dbReference>
<feature type="compositionally biased region" description="Basic and acidic residues" evidence="10">
    <location>
        <begin position="797"/>
        <end position="811"/>
    </location>
</feature>
<dbReference type="PROSITE" id="PS51194">
    <property type="entry name" value="HELICASE_CTER"/>
    <property type="match status" value="1"/>
</dbReference>
<dbReference type="InterPro" id="IPR000629">
    <property type="entry name" value="RNA-helicase_DEAD-box_CS"/>
</dbReference>
<sequence>MKFERFQEFPLSKKSLEGLSDAGMVSPTPIQRATIGVALLGCDILGAAKTGSGKTLAFLVPLLERLYRERWNPHDGVVAMVITPTRELAYQIFEVLKTVGKHHNISAALLIGGRDYKFEGTRLDRINILICTPGRILQHMDTNPLLSCENLKILVLDEADRLLDMGFRETLTSILEHLPAERQTMLFSATQTRSVRDLAVLSLRDPIYVSVDEQSATMTPETLSQGFMICPLVDKVDVLWTFIKTHLRQKTLVFVATCKQVKFFYEIFRHLRPGVPLMHLHGKLPQLKRMAVYEEFCGKGRGLMISTDVAARGLDFPAVDWVLQMDCPEDVNEYIHRVGRTARSNRRGNSLLILTESEKKFVDCLRSRKIPIKERQMNEATMLRIAGGKLQSLLAADPELKDRARRAFVAYVKHIFLSKDKEVFRVEEIDAGAFSRSLGLVVRPRVRFLDKLNIKLKSSEPNELALCDTGPGDHALTMPYEESASEDENKSEDDFLVVKRENHGLEEDEPIKLEEQVVSNKTKKPLTKAALAKKMLRKNVAINQKIRFDDDGDVSEATIQTQQSEIGKKYQENLEGKGGIDIEEAKRVLAEEDKFDKKRFQERVRAAHQALKKKRRGDETEEEVEVRLLSAEEGIESEENNSPKKSTGYKNRMKEEGEDHSENTWEPKENLQCPELIDEFEENWRKKEKSKSAGSSKKSDSAPKDKKRRTTGAGESPDTNLTGFEKGLEPERIVGATDSSGELMFLMKWKDADHADLVPARVANSKCPQIVTDAVLFDLQGQAGVHPSVSQLRKMPKSKDIASSESEHSASEAEEEYEVEKIMDKKIEGGKIHYFIKWKGYGPDDNTWEPAENLECPELINEFERKETERKSKAKKDKDKKREHGRDSTPSTSSAAVNGSAAGATGSRKEKSSGHHTSSKKDEDPAPKKKKKDEGTGFDKGYEADKIIGATDTSGELMFLIKWKQSEEADLVPAKVANLKCPQVVIKFYEDRLTWHSSGAGGGGN</sequence>
<dbReference type="SMART" id="SM00487">
    <property type="entry name" value="DEXDc"/>
    <property type="match status" value="1"/>
</dbReference>
<evidence type="ECO:0000256" key="1">
    <source>
        <dbReference type="ARBA" id="ARBA00004123"/>
    </source>
</evidence>
<dbReference type="OrthoDB" id="10259640at2759"/>
<dbReference type="PROSITE" id="PS00598">
    <property type="entry name" value="CHROMO_1"/>
    <property type="match status" value="1"/>
</dbReference>
<dbReference type="FunFam" id="2.40.50.40:FF:000031">
    <property type="entry name" value="Heterochromatin protein 1"/>
    <property type="match status" value="2"/>
</dbReference>
<keyword evidence="5 9" id="KW-0347">Helicase</keyword>
<dbReference type="GO" id="GO:0005634">
    <property type="term" value="C:nucleus"/>
    <property type="evidence" value="ECO:0007669"/>
    <property type="project" value="UniProtKB-SubCell"/>
</dbReference>
<dbReference type="InterPro" id="IPR011545">
    <property type="entry name" value="DEAD/DEAH_box_helicase_dom"/>
</dbReference>
<dbReference type="InterPro" id="IPR023780">
    <property type="entry name" value="Chromo_domain"/>
</dbReference>
<keyword evidence="3 9" id="KW-0547">Nucleotide-binding</keyword>
<dbReference type="Gene3D" id="3.40.50.300">
    <property type="entry name" value="P-loop containing nucleotide triphosphate hydrolases"/>
    <property type="match status" value="2"/>
</dbReference>
<evidence type="ECO:0000256" key="5">
    <source>
        <dbReference type="ARBA" id="ARBA00022806"/>
    </source>
</evidence>
<dbReference type="SUPFAM" id="SSF52540">
    <property type="entry name" value="P-loop containing nucleoside triphosphate hydrolases"/>
    <property type="match status" value="1"/>
</dbReference>
<keyword evidence="7 9" id="KW-0694">RNA-binding</keyword>
<feature type="region of interest" description="Disordered" evidence="10">
    <location>
        <begin position="788"/>
        <end position="818"/>
    </location>
</feature>
<keyword evidence="4 9" id="KW-0378">Hydrolase</keyword>
<dbReference type="InterPro" id="IPR001650">
    <property type="entry name" value="Helicase_C-like"/>
</dbReference>
<dbReference type="PROSITE" id="PS50013">
    <property type="entry name" value="CHROMO_2"/>
    <property type="match status" value="4"/>
</dbReference>
<dbReference type="InterPro" id="IPR025313">
    <property type="entry name" value="SPB4-like_CTE"/>
</dbReference>
<keyword evidence="8" id="KW-0539">Nucleus</keyword>
<reference evidence="11" key="1">
    <citation type="submission" date="2020-11" db="EMBL/GenBank/DDBJ databases">
        <authorList>
            <person name="Tran Van P."/>
        </authorList>
    </citation>
    <scope>NUCLEOTIDE SEQUENCE</scope>
</reference>
<dbReference type="AlphaFoldDB" id="A0A7R8WC47"/>
<feature type="region of interest" description="Disordered" evidence="10">
    <location>
        <begin position="865"/>
        <end position="945"/>
    </location>
</feature>
<dbReference type="GO" id="GO:0003724">
    <property type="term" value="F:RNA helicase activity"/>
    <property type="evidence" value="ECO:0007669"/>
    <property type="project" value="UniProtKB-EC"/>
</dbReference>
<dbReference type="GO" id="GO:0016787">
    <property type="term" value="F:hydrolase activity"/>
    <property type="evidence" value="ECO:0007669"/>
    <property type="project" value="UniProtKB-KW"/>
</dbReference>
<evidence type="ECO:0000256" key="2">
    <source>
        <dbReference type="ARBA" id="ARBA00022737"/>
    </source>
</evidence>
<protein>
    <recommendedName>
        <fullName evidence="9">ATP-dependent RNA helicase</fullName>
        <ecNumber evidence="9">3.6.4.13</ecNumber>
    </recommendedName>
</protein>
<evidence type="ECO:0000256" key="10">
    <source>
        <dbReference type="SAM" id="MobiDB-lite"/>
    </source>
</evidence>
<comment type="function">
    <text evidence="9">RNA helicase.</text>
</comment>
<feature type="compositionally biased region" description="Low complexity" evidence="10">
    <location>
        <begin position="891"/>
        <end position="906"/>
    </location>
</feature>
<keyword evidence="2" id="KW-0677">Repeat</keyword>
<dbReference type="PRINTS" id="PR00504">
    <property type="entry name" value="CHROMODOMAIN"/>
</dbReference>
<evidence type="ECO:0000256" key="6">
    <source>
        <dbReference type="ARBA" id="ARBA00022840"/>
    </source>
</evidence>
<dbReference type="InterPro" id="IPR023779">
    <property type="entry name" value="Chromodomain_CS"/>
</dbReference>
<dbReference type="SMART" id="SM00300">
    <property type="entry name" value="ChSh"/>
    <property type="match status" value="2"/>
</dbReference>
<dbReference type="Pfam" id="PF13959">
    <property type="entry name" value="CTE_SPB4"/>
    <property type="match status" value="1"/>
</dbReference>
<feature type="compositionally biased region" description="Basic and acidic residues" evidence="10">
    <location>
        <begin position="907"/>
        <end position="945"/>
    </location>
</feature>
<gene>
    <name evidence="11" type="ORF">CTOB1V02_LOCUS4098</name>
</gene>
<dbReference type="InterPro" id="IPR017984">
    <property type="entry name" value="Chromo_dom_subgr"/>
</dbReference>
<feature type="compositionally biased region" description="Basic and acidic residues" evidence="10">
    <location>
        <begin position="865"/>
        <end position="887"/>
    </location>
</feature>
<dbReference type="CDD" id="cd00034">
    <property type="entry name" value="CSD"/>
    <property type="match status" value="1"/>
</dbReference>
<dbReference type="InterPro" id="IPR016197">
    <property type="entry name" value="Chromo-like_dom_sf"/>
</dbReference>
<dbReference type="SMART" id="SM00298">
    <property type="entry name" value="CHROMO"/>
    <property type="match status" value="4"/>
</dbReference>
<dbReference type="InterPro" id="IPR014001">
    <property type="entry name" value="Helicase_ATP-bd"/>
</dbReference>
<dbReference type="InterPro" id="IPR000953">
    <property type="entry name" value="Chromo/chromo_shadow_dom"/>
</dbReference>
<dbReference type="PROSITE" id="PS51195">
    <property type="entry name" value="Q_MOTIF"/>
    <property type="match status" value="1"/>
</dbReference>
<accession>A0A7R8WC47</accession>
<dbReference type="GO" id="GO:0005524">
    <property type="term" value="F:ATP binding"/>
    <property type="evidence" value="ECO:0007669"/>
    <property type="project" value="UniProtKB-UniRule"/>
</dbReference>
<feature type="compositionally biased region" description="Basic and acidic residues" evidence="10">
    <location>
        <begin position="652"/>
        <end position="669"/>
    </location>
</feature>
<name>A0A7R8WC47_9CRUS</name>
<evidence type="ECO:0000313" key="11">
    <source>
        <dbReference type="EMBL" id="CAD7226174.1"/>
    </source>
</evidence>